<reference evidence="1 2" key="1">
    <citation type="submission" date="2019-07" db="EMBL/GenBank/DDBJ databases">
        <title>Complete Genome Sequence of Leptotrichia wadei Strain JMUB3936.</title>
        <authorList>
            <person name="Watanabe S."/>
            <person name="Cui L."/>
        </authorList>
    </citation>
    <scope>NUCLEOTIDE SEQUENCE [LARGE SCALE GENOMIC DNA]</scope>
    <source>
        <strain evidence="1 2">JMUB3936</strain>
    </source>
</reference>
<dbReference type="EMBL" id="AP019841">
    <property type="protein sequence ID" value="BBM53747.1"/>
    <property type="molecule type" value="Genomic_DNA"/>
</dbReference>
<gene>
    <name evidence="1" type="ORF">JMUB3936_0010</name>
</gene>
<evidence type="ECO:0000313" key="1">
    <source>
        <dbReference type="EMBL" id="BBM53747.1"/>
    </source>
</evidence>
<organism evidence="1 2">
    <name type="scientific">Leptotrichia wadei</name>
    <dbReference type="NCBI Taxonomy" id="157687"/>
    <lineage>
        <taxon>Bacteria</taxon>
        <taxon>Fusobacteriati</taxon>
        <taxon>Fusobacteriota</taxon>
        <taxon>Fusobacteriia</taxon>
        <taxon>Fusobacteriales</taxon>
        <taxon>Leptotrichiaceae</taxon>
        <taxon>Leptotrichia</taxon>
    </lineage>
</organism>
<name>A0A510KR55_9FUSO</name>
<dbReference type="Proteomes" id="UP000321944">
    <property type="component" value="Chromosome"/>
</dbReference>
<dbReference type="AlphaFoldDB" id="A0A510KR55"/>
<sequence>MKVFCLRIRVKNEILCIVKKLVFVQIVLSAYKNNPLVKYFGILSKRNEINDTNKLDFGEYKDFLNSRKKFI</sequence>
<accession>A0A510KR55</accession>
<evidence type="ECO:0000313" key="2">
    <source>
        <dbReference type="Proteomes" id="UP000321944"/>
    </source>
</evidence>
<proteinExistence type="predicted"/>
<protein>
    <submittedName>
        <fullName evidence="1">Uncharacterized protein</fullName>
    </submittedName>
</protein>